<evidence type="ECO:0000313" key="1">
    <source>
        <dbReference type="EMBL" id="GAB1224063.1"/>
    </source>
</evidence>
<gene>
    <name evidence="1" type="ORF">ENUP19_0172G0015</name>
</gene>
<evidence type="ECO:0008006" key="3">
    <source>
        <dbReference type="Google" id="ProtNLM"/>
    </source>
</evidence>
<sequence length="240" mass="28286">MGNCEITEQKRNYFFNIKLNDIPSTIITNNERTTTHQEDKRCQKIDKTKNLTTLVKKKYNKASSFQQKIKEDQVDDFGLPFYCDFKRIRLEALFQTSSFEVIYYSQKDELSQRQLNSVIQFKQDIILFCLLENRKVIGISFHNQPSILNLKVDNIFILDPDKTKLIYPKQQLPLINDVTYSKLHYNTSLLLSVYGAFWITNSFILKLSTIINTVYYNASFLSFFQRPMKIQSISVVIPHY</sequence>
<proteinExistence type="predicted"/>
<reference evidence="1 2" key="1">
    <citation type="journal article" date="2019" name="PLoS Negl. Trop. Dis.">
        <title>Whole genome sequencing of Entamoeba nuttalli reveals mammalian host-related molecular signatures and a novel octapeptide-repeat surface protein.</title>
        <authorList>
            <person name="Tanaka M."/>
            <person name="Makiuchi T."/>
            <person name="Komiyama T."/>
            <person name="Shiina T."/>
            <person name="Osaki K."/>
            <person name="Tachibana H."/>
        </authorList>
    </citation>
    <scope>NUCLEOTIDE SEQUENCE [LARGE SCALE GENOMIC DNA]</scope>
    <source>
        <strain evidence="1 2">P19-061405</strain>
    </source>
</reference>
<protein>
    <recommendedName>
        <fullName evidence="3">Transmembrane protein</fullName>
    </recommendedName>
</protein>
<dbReference type="EMBL" id="BAAFRS010000172">
    <property type="protein sequence ID" value="GAB1224063.1"/>
    <property type="molecule type" value="Genomic_DNA"/>
</dbReference>
<organism evidence="1 2">
    <name type="scientific">Entamoeba nuttalli</name>
    <dbReference type="NCBI Taxonomy" id="412467"/>
    <lineage>
        <taxon>Eukaryota</taxon>
        <taxon>Amoebozoa</taxon>
        <taxon>Evosea</taxon>
        <taxon>Archamoebae</taxon>
        <taxon>Mastigamoebida</taxon>
        <taxon>Entamoebidae</taxon>
        <taxon>Entamoeba</taxon>
    </lineage>
</organism>
<comment type="caution">
    <text evidence="1">The sequence shown here is derived from an EMBL/GenBank/DDBJ whole genome shotgun (WGS) entry which is preliminary data.</text>
</comment>
<name>A0ABQ0DMH4_9EUKA</name>
<accession>A0ABQ0DMH4</accession>
<evidence type="ECO:0000313" key="2">
    <source>
        <dbReference type="Proteomes" id="UP001628156"/>
    </source>
</evidence>
<dbReference type="Proteomes" id="UP001628156">
    <property type="component" value="Unassembled WGS sequence"/>
</dbReference>
<keyword evidence="2" id="KW-1185">Reference proteome</keyword>